<organism evidence="8 9">
    <name type="scientific">Aspergillus clavatus (strain ATCC 1007 / CBS 513.65 / DSM 816 / NCTC 3887 / NRRL 1 / QM 1276 / 107)</name>
    <dbReference type="NCBI Taxonomy" id="344612"/>
    <lineage>
        <taxon>Eukaryota</taxon>
        <taxon>Fungi</taxon>
        <taxon>Dikarya</taxon>
        <taxon>Ascomycota</taxon>
        <taxon>Pezizomycotina</taxon>
        <taxon>Eurotiomycetes</taxon>
        <taxon>Eurotiomycetidae</taxon>
        <taxon>Eurotiales</taxon>
        <taxon>Aspergillaceae</taxon>
        <taxon>Aspergillus</taxon>
        <taxon>Aspergillus subgen. Fumigati</taxon>
    </lineage>
</organism>
<evidence type="ECO:0000313" key="9">
    <source>
        <dbReference type="Proteomes" id="UP000006701"/>
    </source>
</evidence>
<evidence type="ECO:0000256" key="6">
    <source>
        <dbReference type="SAM" id="MobiDB-lite"/>
    </source>
</evidence>
<dbReference type="OMA" id="AWDKPRL"/>
<dbReference type="Gene3D" id="3.10.620.30">
    <property type="match status" value="1"/>
</dbReference>
<evidence type="ECO:0000313" key="8">
    <source>
        <dbReference type="EMBL" id="EAW11357.1"/>
    </source>
</evidence>
<feature type="region of interest" description="Disordered" evidence="6">
    <location>
        <begin position="415"/>
        <end position="461"/>
    </location>
</feature>
<evidence type="ECO:0000256" key="3">
    <source>
        <dbReference type="ARBA" id="ARBA00022833"/>
    </source>
</evidence>
<feature type="region of interest" description="Disordered" evidence="6">
    <location>
        <begin position="1"/>
        <end position="99"/>
    </location>
</feature>
<evidence type="ECO:0000256" key="1">
    <source>
        <dbReference type="ARBA" id="ARBA00009390"/>
    </source>
</evidence>
<dbReference type="Proteomes" id="UP000006701">
    <property type="component" value="Unassembled WGS sequence"/>
</dbReference>
<dbReference type="GO" id="GO:0046872">
    <property type="term" value="F:metal ion binding"/>
    <property type="evidence" value="ECO:0007669"/>
    <property type="project" value="UniProtKB-KW"/>
</dbReference>
<keyword evidence="2" id="KW-0479">Metal-binding</keyword>
<dbReference type="GeneID" id="4705048"/>
<dbReference type="EMBL" id="DS027052">
    <property type="protein sequence ID" value="EAW11357.1"/>
    <property type="molecule type" value="Genomic_DNA"/>
</dbReference>
<dbReference type="SUPFAM" id="SSF54001">
    <property type="entry name" value="Cysteine proteinases"/>
    <property type="match status" value="1"/>
</dbReference>
<dbReference type="STRING" id="344612.A1CEQ8"/>
<feature type="compositionally biased region" description="Polar residues" evidence="6">
    <location>
        <begin position="445"/>
        <end position="455"/>
    </location>
</feature>
<evidence type="ECO:0000256" key="5">
    <source>
        <dbReference type="ARBA" id="ARBA00071953"/>
    </source>
</evidence>
<dbReference type="SMART" id="SM00460">
    <property type="entry name" value="TGc"/>
    <property type="match status" value="1"/>
</dbReference>
<keyword evidence="3" id="KW-0862">Zinc</keyword>
<dbReference type="AlphaFoldDB" id="A1CEQ8"/>
<dbReference type="PANTHER" id="PTHR12143:SF19">
    <property type="entry name" value="PEPTIDE-N(4)-(N-ACETYL-BETA-GLUCOSAMINYL)ASPARAGINE AMIDASE"/>
    <property type="match status" value="1"/>
</dbReference>
<sequence>MADGRHQHSRRAPTTNAYDATELTRAFEQLMRTKRFNLLQEQSRSRSRTESPSPATAYYPPHPSRAPPPPPPPTATHSSSSQSLSSPPQQQQQQHHQLPSASPLLRNLPIVPSPPQDQQSLKFRNLLHVLSVTPTKYENPGLLDEALSLIPLDRLYSEAEEESQIMQAQAASVGGKPEWGYQDCVIRALLRWFKRSFFQFVNNPPCSRCFTPTIAQGMTPPTPDETARGATRVELYRCSESTCGAYERFPRYSDVWQLLQSKRGRVGEWANCFSMFCRALGGRVRWVWNSEDYVWTEVYSEHQRRWVHVDACEEAWDQPRLYTEGWGRKISYCVAFSIDGATDVTRRYVRSPIKHGAQRNRAPEEVLLWVIQEIRKKRRENMSKTDQRRLIKEDEREEKELRAYMASALAAEINNLLPRQQTTGRADEQKTPTSRQEASADWLATRQTNPQSGPDRTQDGR</sequence>
<comment type="similarity">
    <text evidence="1">Belongs to the transglutaminase-like superfamily. PNGase family.</text>
</comment>
<proteinExistence type="inferred from homology"/>
<dbReference type="GO" id="GO:0000224">
    <property type="term" value="F:peptide-N4-(N-acetyl-beta-glucosaminyl)asparagine amidase activity"/>
    <property type="evidence" value="ECO:0007669"/>
    <property type="project" value="TreeGrafter"/>
</dbReference>
<gene>
    <name evidence="8" type="ORF">ACLA_090500</name>
</gene>
<evidence type="ECO:0000256" key="2">
    <source>
        <dbReference type="ARBA" id="ARBA00022723"/>
    </source>
</evidence>
<dbReference type="RefSeq" id="XP_001272783.1">
    <property type="nucleotide sequence ID" value="XM_001272782.1"/>
</dbReference>
<dbReference type="InterPro" id="IPR050883">
    <property type="entry name" value="PNGase"/>
</dbReference>
<dbReference type="VEuPathDB" id="FungiDB:ACLA_090500"/>
<evidence type="ECO:0000259" key="7">
    <source>
        <dbReference type="SMART" id="SM00460"/>
    </source>
</evidence>
<dbReference type="PANTHER" id="PTHR12143">
    <property type="entry name" value="PEPTIDE N-GLYCANASE PNGASE -RELATED"/>
    <property type="match status" value="1"/>
</dbReference>
<dbReference type="HOGENOM" id="CLU_031058_1_0_1"/>
<dbReference type="InterPro" id="IPR002931">
    <property type="entry name" value="Transglutaminase-like"/>
</dbReference>
<dbReference type="GO" id="GO:0005634">
    <property type="term" value="C:nucleus"/>
    <property type="evidence" value="ECO:0007669"/>
    <property type="project" value="TreeGrafter"/>
</dbReference>
<name>A1CEQ8_ASPCL</name>
<dbReference type="OrthoDB" id="409136at2759"/>
<dbReference type="Gene3D" id="2.20.25.10">
    <property type="match status" value="1"/>
</dbReference>
<feature type="domain" description="Transglutaminase-like" evidence="7">
    <location>
        <begin position="258"/>
        <end position="313"/>
    </location>
</feature>
<feature type="compositionally biased region" description="Pro residues" evidence="6">
    <location>
        <begin position="60"/>
        <end position="74"/>
    </location>
</feature>
<dbReference type="GO" id="GO:0005829">
    <property type="term" value="C:cytosol"/>
    <property type="evidence" value="ECO:0007669"/>
    <property type="project" value="TreeGrafter"/>
</dbReference>
<dbReference type="FunFam" id="3.10.620.30:FF:000004">
    <property type="entry name" value="Peptidase (PNG1)"/>
    <property type="match status" value="1"/>
</dbReference>
<dbReference type="FunFam" id="2.20.25.10:FF:000011">
    <property type="entry name" value="peptide-N(4)-(N-acetyl-beta- glucosaminyl)asparagine amidase"/>
    <property type="match status" value="1"/>
</dbReference>
<dbReference type="GO" id="GO:0036503">
    <property type="term" value="P:ERAD pathway"/>
    <property type="evidence" value="ECO:0007669"/>
    <property type="project" value="UniProtKB-ARBA"/>
</dbReference>
<evidence type="ECO:0000256" key="4">
    <source>
        <dbReference type="ARBA" id="ARBA00071430"/>
    </source>
</evidence>
<dbReference type="eggNOG" id="KOG0909">
    <property type="taxonomic scope" value="Eukaryota"/>
</dbReference>
<accession>A1CEQ8</accession>
<dbReference type="Pfam" id="PF01841">
    <property type="entry name" value="Transglut_core"/>
    <property type="match status" value="1"/>
</dbReference>
<reference evidence="8 9" key="1">
    <citation type="journal article" date="2008" name="PLoS Genet.">
        <title>Genomic islands in the pathogenic filamentous fungus Aspergillus fumigatus.</title>
        <authorList>
            <person name="Fedorova N.D."/>
            <person name="Khaldi N."/>
            <person name="Joardar V.S."/>
            <person name="Maiti R."/>
            <person name="Amedeo P."/>
            <person name="Anderson M.J."/>
            <person name="Crabtree J."/>
            <person name="Silva J.C."/>
            <person name="Badger J.H."/>
            <person name="Albarraq A."/>
            <person name="Angiuoli S."/>
            <person name="Bussey H."/>
            <person name="Bowyer P."/>
            <person name="Cotty P.J."/>
            <person name="Dyer P.S."/>
            <person name="Egan A."/>
            <person name="Galens K."/>
            <person name="Fraser-Liggett C.M."/>
            <person name="Haas B.J."/>
            <person name="Inman J.M."/>
            <person name="Kent R."/>
            <person name="Lemieux S."/>
            <person name="Malavazi I."/>
            <person name="Orvis J."/>
            <person name="Roemer T."/>
            <person name="Ronning C.M."/>
            <person name="Sundaram J.P."/>
            <person name="Sutton G."/>
            <person name="Turner G."/>
            <person name="Venter J.C."/>
            <person name="White O.R."/>
            <person name="Whitty B.R."/>
            <person name="Youngman P."/>
            <person name="Wolfe K.H."/>
            <person name="Goldman G.H."/>
            <person name="Wortman J.R."/>
            <person name="Jiang B."/>
            <person name="Denning D.W."/>
            <person name="Nierman W.C."/>
        </authorList>
    </citation>
    <scope>NUCLEOTIDE SEQUENCE [LARGE SCALE GENOMIC DNA]</scope>
    <source>
        <strain evidence="9">ATCC 1007 / CBS 513.65 / DSM 816 / NCTC 3887 / NRRL 1</strain>
    </source>
</reference>
<feature type="compositionally biased region" description="Low complexity" evidence="6">
    <location>
        <begin position="75"/>
        <end position="99"/>
    </location>
</feature>
<dbReference type="KEGG" id="act:ACLA_090500"/>
<keyword evidence="9" id="KW-1185">Reference proteome</keyword>
<dbReference type="GO" id="GO:0006516">
    <property type="term" value="P:glycoprotein catabolic process"/>
    <property type="evidence" value="ECO:0007669"/>
    <property type="project" value="TreeGrafter"/>
</dbReference>
<dbReference type="InterPro" id="IPR038765">
    <property type="entry name" value="Papain-like_cys_pep_sf"/>
</dbReference>
<protein>
    <recommendedName>
        <fullName evidence="5">Protein PNG1</fullName>
    </recommendedName>
    <alternativeName>
        <fullName evidence="4">Protein png1</fullName>
    </alternativeName>
</protein>